<evidence type="ECO:0000313" key="9">
    <source>
        <dbReference type="EMBL" id="PFH32187.1"/>
    </source>
</evidence>
<gene>
    <name evidence="9" type="ORF">BESB_021280</name>
</gene>
<dbReference type="PANTHER" id="PTHR12645">
    <property type="entry name" value="ALR/ERV"/>
    <property type="match status" value="1"/>
</dbReference>
<evidence type="ECO:0000256" key="4">
    <source>
        <dbReference type="ARBA" id="ARBA00023002"/>
    </source>
</evidence>
<dbReference type="GO" id="GO:0050660">
    <property type="term" value="F:flavin adenine dinucleotide binding"/>
    <property type="evidence" value="ECO:0007669"/>
    <property type="project" value="TreeGrafter"/>
</dbReference>
<evidence type="ECO:0000256" key="6">
    <source>
        <dbReference type="RuleBase" id="RU371123"/>
    </source>
</evidence>
<feature type="domain" description="ERV/ALR sulfhydryl oxidase" evidence="8">
    <location>
        <begin position="164"/>
        <end position="267"/>
    </location>
</feature>
<keyword evidence="3 6" id="KW-0274">FAD</keyword>
<dbReference type="RefSeq" id="XP_029216196.1">
    <property type="nucleotide sequence ID" value="XM_029360837.1"/>
</dbReference>
<comment type="cofactor">
    <cofactor evidence="1 6">
        <name>FAD</name>
        <dbReference type="ChEBI" id="CHEBI:57692"/>
    </cofactor>
</comment>
<accession>A0A2A9M990</accession>
<dbReference type="STRING" id="94643.A0A2A9M990"/>
<dbReference type="PANTHER" id="PTHR12645:SF0">
    <property type="entry name" value="FAD-LINKED SULFHYDRYL OXIDASE ALR"/>
    <property type="match status" value="1"/>
</dbReference>
<dbReference type="Proteomes" id="UP000224006">
    <property type="component" value="Chromosome XI"/>
</dbReference>
<dbReference type="OrthoDB" id="329795at2759"/>
<dbReference type="GO" id="GO:0005739">
    <property type="term" value="C:mitochondrion"/>
    <property type="evidence" value="ECO:0007669"/>
    <property type="project" value="TreeGrafter"/>
</dbReference>
<evidence type="ECO:0000256" key="3">
    <source>
        <dbReference type="ARBA" id="ARBA00022827"/>
    </source>
</evidence>
<dbReference type="Pfam" id="PF04777">
    <property type="entry name" value="Evr1_Alr"/>
    <property type="match status" value="1"/>
</dbReference>
<feature type="compositionally biased region" description="Polar residues" evidence="7">
    <location>
        <begin position="109"/>
        <end position="124"/>
    </location>
</feature>
<sequence>MIDARLISLSEYKRGDPDGSRASVFVCANSHDILVTRSSSGFSVAVAARRPLLTVSVRTVSAYEELHVSASSPSGGAVSVDFSRGLKLIQSSRPATMSSTPEAQAATVERSQPDSSNAGDASSTGAGGVLFPQSLEQKLSQCVDAACRDRVHKEADFNKDDEEEPPDRMSIGRAAWSLLHSSAATWEADPSIQAQQRRKEWMGAFFALFPCSQCRSHFLPYFQTHPPAVSGGRTSLSLWTCEAHNYVNEALQRPTFRCDATQLIRQWSATRWKDDEDDAE</sequence>
<dbReference type="EC" id="1.8.3.2" evidence="6"/>
<feature type="compositionally biased region" description="Polar residues" evidence="7">
    <location>
        <begin position="92"/>
        <end position="102"/>
    </location>
</feature>
<keyword evidence="10" id="KW-1185">Reference proteome</keyword>
<dbReference type="InterPro" id="IPR036774">
    <property type="entry name" value="ERV/ALR_sulphydryl_oxid_sf"/>
</dbReference>
<keyword evidence="2 6" id="KW-0285">Flavoprotein</keyword>
<dbReference type="InterPro" id="IPR017905">
    <property type="entry name" value="ERV/ALR_sulphydryl_oxidase"/>
</dbReference>
<dbReference type="VEuPathDB" id="ToxoDB:BESB_021280"/>
<name>A0A2A9M990_BESBE</name>
<dbReference type="GO" id="GO:0016971">
    <property type="term" value="F:flavin-dependent sulfhydryl oxidase activity"/>
    <property type="evidence" value="ECO:0007669"/>
    <property type="project" value="InterPro"/>
</dbReference>
<evidence type="ECO:0000256" key="7">
    <source>
        <dbReference type="SAM" id="MobiDB-lite"/>
    </source>
</evidence>
<dbReference type="Gene3D" id="1.20.120.310">
    <property type="entry name" value="ERV/ALR sulfhydryl oxidase domain"/>
    <property type="match status" value="1"/>
</dbReference>
<organism evidence="9 10">
    <name type="scientific">Besnoitia besnoiti</name>
    <name type="common">Apicomplexan protozoan</name>
    <dbReference type="NCBI Taxonomy" id="94643"/>
    <lineage>
        <taxon>Eukaryota</taxon>
        <taxon>Sar</taxon>
        <taxon>Alveolata</taxon>
        <taxon>Apicomplexa</taxon>
        <taxon>Conoidasida</taxon>
        <taxon>Coccidia</taxon>
        <taxon>Eucoccidiorida</taxon>
        <taxon>Eimeriorina</taxon>
        <taxon>Sarcocystidae</taxon>
        <taxon>Besnoitia</taxon>
    </lineage>
</organism>
<dbReference type="AlphaFoldDB" id="A0A2A9M990"/>
<keyword evidence="4 6" id="KW-0560">Oxidoreductase</keyword>
<dbReference type="KEGG" id="bbes:BESB_021280"/>
<evidence type="ECO:0000256" key="2">
    <source>
        <dbReference type="ARBA" id="ARBA00022630"/>
    </source>
</evidence>
<dbReference type="PROSITE" id="PS51324">
    <property type="entry name" value="ERV_ALR"/>
    <property type="match status" value="1"/>
</dbReference>
<evidence type="ECO:0000256" key="1">
    <source>
        <dbReference type="ARBA" id="ARBA00001974"/>
    </source>
</evidence>
<dbReference type="SUPFAM" id="SSF69000">
    <property type="entry name" value="FAD-dependent thiol oxidase"/>
    <property type="match status" value="1"/>
</dbReference>
<dbReference type="GeneID" id="40307189"/>
<dbReference type="EMBL" id="NWUJ01000012">
    <property type="protein sequence ID" value="PFH32187.1"/>
    <property type="molecule type" value="Genomic_DNA"/>
</dbReference>
<dbReference type="InterPro" id="IPR039799">
    <property type="entry name" value="ALR/ERV"/>
</dbReference>
<proteinExistence type="predicted"/>
<keyword evidence="5" id="KW-1015">Disulfide bond</keyword>
<evidence type="ECO:0000313" key="10">
    <source>
        <dbReference type="Proteomes" id="UP000224006"/>
    </source>
</evidence>
<feature type="region of interest" description="Disordered" evidence="7">
    <location>
        <begin position="92"/>
        <end position="127"/>
    </location>
</feature>
<protein>
    <recommendedName>
        <fullName evidence="6">Sulfhydryl oxidase</fullName>
        <ecNumber evidence="6">1.8.3.2</ecNumber>
    </recommendedName>
</protein>
<evidence type="ECO:0000259" key="8">
    <source>
        <dbReference type="PROSITE" id="PS51324"/>
    </source>
</evidence>
<comment type="catalytic activity">
    <reaction evidence="6">
        <text>2 R'C(R)SH + O2 = R'C(R)S-S(R)CR' + H2O2</text>
        <dbReference type="Rhea" id="RHEA:17357"/>
        <dbReference type="ChEBI" id="CHEBI:15379"/>
        <dbReference type="ChEBI" id="CHEBI:16240"/>
        <dbReference type="ChEBI" id="CHEBI:16520"/>
        <dbReference type="ChEBI" id="CHEBI:17412"/>
        <dbReference type="EC" id="1.8.3.2"/>
    </reaction>
</comment>
<reference evidence="9 10" key="1">
    <citation type="submission" date="2017-09" db="EMBL/GenBank/DDBJ databases">
        <title>Genome sequencing of Besnoitia besnoiti strain Bb-Ger1.</title>
        <authorList>
            <person name="Schares G."/>
            <person name="Venepally P."/>
            <person name="Lorenzi H.A."/>
        </authorList>
    </citation>
    <scope>NUCLEOTIDE SEQUENCE [LARGE SCALE GENOMIC DNA]</scope>
    <source>
        <strain evidence="9 10">Bb-Ger1</strain>
    </source>
</reference>
<comment type="caution">
    <text evidence="9">The sequence shown here is derived from an EMBL/GenBank/DDBJ whole genome shotgun (WGS) entry which is preliminary data.</text>
</comment>
<evidence type="ECO:0000256" key="5">
    <source>
        <dbReference type="ARBA" id="ARBA00023157"/>
    </source>
</evidence>